<evidence type="ECO:0000256" key="15">
    <source>
        <dbReference type="RuleBase" id="RU362051"/>
    </source>
</evidence>
<name>F0ZPH1_DICPU</name>
<comment type="function">
    <text evidence="15">Flavoprotein (FP) subunit of succinate dehydrogenase (SDH) that is involved in complex II of the mitochondrial electron transport chain and is responsible for transferring electrons from succinate to ubiquinone (coenzyme Q).</text>
</comment>
<comment type="similarity">
    <text evidence="2 15">Belongs to the FAD-dependent oxidoreductase 2 family. FRD/SDH subfamily.</text>
</comment>
<evidence type="ECO:0000256" key="11">
    <source>
        <dbReference type="PIRSR" id="PIRSR000171-1"/>
    </source>
</evidence>
<dbReference type="PANTHER" id="PTHR11632:SF51">
    <property type="entry name" value="SUCCINATE DEHYDROGENASE [UBIQUINONE] FLAVOPROTEIN SUBUNIT, MITOCHONDRIAL"/>
    <property type="match status" value="1"/>
</dbReference>
<evidence type="ECO:0000256" key="7">
    <source>
        <dbReference type="ARBA" id="ARBA00022982"/>
    </source>
</evidence>
<feature type="binding site" evidence="12">
    <location>
        <position position="433"/>
    </location>
    <ligand>
        <name>substrate</name>
    </ligand>
</feature>
<dbReference type="Gene3D" id="1.20.58.100">
    <property type="entry name" value="Fumarate reductase/succinate dehydrogenase flavoprotein-like, C-terminal domain"/>
    <property type="match status" value="1"/>
</dbReference>
<dbReference type="RefSeq" id="XP_003289320.1">
    <property type="nucleotide sequence ID" value="XM_003289272.1"/>
</dbReference>
<proteinExistence type="inferred from homology"/>
<evidence type="ECO:0000256" key="6">
    <source>
        <dbReference type="ARBA" id="ARBA00022827"/>
    </source>
</evidence>
<dbReference type="SUPFAM" id="SSF46977">
    <property type="entry name" value="Succinate dehydrogenase/fumarate reductase flavoprotein C-terminal domain"/>
    <property type="match status" value="1"/>
</dbReference>
<evidence type="ECO:0000256" key="1">
    <source>
        <dbReference type="ARBA" id="ARBA00004170"/>
    </source>
</evidence>
<evidence type="ECO:0000256" key="3">
    <source>
        <dbReference type="ARBA" id="ARBA00022448"/>
    </source>
</evidence>
<feature type="modified residue" description="Tele-8alpha-FAD histidine" evidence="14">
    <location>
        <position position="81"/>
    </location>
</feature>
<feature type="binding site" evidence="13">
    <location>
        <begin position="438"/>
        <end position="439"/>
    </location>
    <ligand>
        <name>FAD</name>
        <dbReference type="ChEBI" id="CHEBI:57692"/>
    </ligand>
</feature>
<dbReference type="GO" id="GO:0007005">
    <property type="term" value="P:mitochondrion organization"/>
    <property type="evidence" value="ECO:0007669"/>
    <property type="project" value="EnsemblProtists"/>
</dbReference>
<dbReference type="GO" id="GO:0005743">
    <property type="term" value="C:mitochondrial inner membrane"/>
    <property type="evidence" value="ECO:0007669"/>
    <property type="project" value="UniProtKB-SubCell"/>
</dbReference>
<sequence>MLSSLRTVSKNIITKNTLNNGILRNFASQQQQYSRDYPVVDHTYDAVVVGAGGAGLRAALGLTEKGFKTACITKLFPTRSHTVAAQGGINAALANADDDDWRWHAYDTVKGSDFLGDQDAIHYMCKEAVPTVLELEQYGVPFSRMEDGRIYQRAFGGQSKNFGKGGQATRCCAAADRTGHALLHTLYGQAAKHNTKFFIEYFVTDLIMENGECRGCVAINLEDGTIHRFRSHATILATGGYGRAYFSATSAHTCTGDGNAMVIRAGLPCQDLEFVQFHPTGIYGSGCLITEGARGEGGYLLNSAGERFMPRYAPSVADLASRDVVSRSETMEIREGRGVGAEKDHCLLNLTHLSPEIIDERLPGIRETAMIFAGVDVTKEPIPVIPTVHYNMGGIPTNYKGQVVNHVNGKDVLVKGLYAAGESACVSVHGANRLGANSLLDIVVFGRAVANEIGETLAKNTPHKPLQPNAGEESIANIDAMRFADGTRSTAEIRLEMQKIMQRNAAVFRDGEVLKEGVQLIDKCAKSLKNDIKTTDRTMIWNTDLIETLELQNLMTQAVLTMHSAEARKESRGAHAREDYKERDDVNWMKHTLSYLDVDTGKVTLLYRPVVSTTLDESEMESIKPFKRVY</sequence>
<reference evidence="19" key="1">
    <citation type="journal article" date="2011" name="Genome Biol.">
        <title>Comparative genomics of the social amoebae Dictyostelium discoideum and Dictyostelium purpureum.</title>
        <authorList>
            <consortium name="US DOE Joint Genome Institute (JGI-PGF)"/>
            <person name="Sucgang R."/>
            <person name="Kuo A."/>
            <person name="Tian X."/>
            <person name="Salerno W."/>
            <person name="Parikh A."/>
            <person name="Feasley C.L."/>
            <person name="Dalin E."/>
            <person name="Tu H."/>
            <person name="Huang E."/>
            <person name="Barry K."/>
            <person name="Lindquist E."/>
            <person name="Shapiro H."/>
            <person name="Bruce D."/>
            <person name="Schmutz J."/>
            <person name="Salamov A."/>
            <person name="Fey P."/>
            <person name="Gaudet P."/>
            <person name="Anjard C."/>
            <person name="Babu M.M."/>
            <person name="Basu S."/>
            <person name="Bushmanova Y."/>
            <person name="van der Wel H."/>
            <person name="Katoh-Kurasawa M."/>
            <person name="Dinh C."/>
            <person name="Coutinho P.M."/>
            <person name="Saito T."/>
            <person name="Elias M."/>
            <person name="Schaap P."/>
            <person name="Kay R.R."/>
            <person name="Henrissat B."/>
            <person name="Eichinger L."/>
            <person name="Rivero F."/>
            <person name="Putnam N.H."/>
            <person name="West C.M."/>
            <person name="Loomis W.F."/>
            <person name="Chisholm R.L."/>
            <person name="Shaulsky G."/>
            <person name="Strassmann J.E."/>
            <person name="Queller D.C."/>
            <person name="Kuspa A."/>
            <person name="Grigoriev I.V."/>
        </authorList>
    </citation>
    <scope>NUCLEOTIDE SEQUENCE [LARGE SCALE GENOMIC DNA]</scope>
    <source>
        <strain evidence="19">QSDP1</strain>
    </source>
</reference>
<dbReference type="GO" id="GO:0006121">
    <property type="term" value="P:mitochondrial electron transport, succinate to ubiquinone"/>
    <property type="evidence" value="ECO:0000318"/>
    <property type="project" value="GO_Central"/>
</dbReference>
<feature type="binding site" evidence="13">
    <location>
        <begin position="73"/>
        <end position="88"/>
    </location>
    <ligand>
        <name>FAD</name>
        <dbReference type="ChEBI" id="CHEBI:57692"/>
    </ligand>
</feature>
<feature type="binding site" evidence="13">
    <location>
        <position position="257"/>
    </location>
    <ligand>
        <name>FAD</name>
        <dbReference type="ChEBI" id="CHEBI:57692"/>
    </ligand>
</feature>
<dbReference type="InterPro" id="IPR003953">
    <property type="entry name" value="FAD-dep_OxRdtase_2_FAD-bd"/>
</dbReference>
<organism evidence="18 19">
    <name type="scientific">Dictyostelium purpureum</name>
    <name type="common">Slime mold</name>
    <dbReference type="NCBI Taxonomy" id="5786"/>
    <lineage>
        <taxon>Eukaryota</taxon>
        <taxon>Amoebozoa</taxon>
        <taxon>Evosea</taxon>
        <taxon>Eumycetozoa</taxon>
        <taxon>Dictyostelia</taxon>
        <taxon>Dictyosteliales</taxon>
        <taxon>Dictyosteliaceae</taxon>
        <taxon>Dictyostelium</taxon>
    </lineage>
</organism>
<dbReference type="OrthoDB" id="71672at2759"/>
<dbReference type="EC" id="1.3.5.1" evidence="15"/>
<dbReference type="GO" id="GO:0006909">
    <property type="term" value="P:phagocytosis"/>
    <property type="evidence" value="ECO:0007669"/>
    <property type="project" value="EnsemblProtists"/>
</dbReference>
<dbReference type="PIRSF" id="PIRSF000171">
    <property type="entry name" value="SDHA_APRA_LASPO"/>
    <property type="match status" value="1"/>
</dbReference>
<dbReference type="Gene3D" id="3.50.50.60">
    <property type="entry name" value="FAD/NAD(P)-binding domain"/>
    <property type="match status" value="1"/>
</dbReference>
<dbReference type="AlphaFoldDB" id="F0ZPH1"/>
<dbReference type="SUPFAM" id="SSF56425">
    <property type="entry name" value="Succinate dehydrogenase/fumarate reductase flavoprotein, catalytic domain"/>
    <property type="match status" value="1"/>
</dbReference>
<dbReference type="FunFam" id="4.10.80.40:FF:000002">
    <property type="entry name" value="Succinate dehydrogenase [ubiquinone] flavoprotein subunit, mitochondrial"/>
    <property type="match status" value="1"/>
</dbReference>
<dbReference type="eggNOG" id="KOG2403">
    <property type="taxonomic scope" value="Eukaryota"/>
</dbReference>
<evidence type="ECO:0000256" key="9">
    <source>
        <dbReference type="ARBA" id="ARBA00023136"/>
    </source>
</evidence>
<dbReference type="Gene3D" id="4.10.80.40">
    <property type="entry name" value="succinate dehydrogenase protein domain"/>
    <property type="match status" value="1"/>
</dbReference>
<feature type="active site" description="Proton acceptor" evidence="11">
    <location>
        <position position="322"/>
    </location>
</feature>
<evidence type="ECO:0000256" key="4">
    <source>
        <dbReference type="ARBA" id="ARBA00022532"/>
    </source>
</evidence>
<dbReference type="GO" id="GO:0006099">
    <property type="term" value="P:tricarboxylic acid cycle"/>
    <property type="evidence" value="ECO:0007669"/>
    <property type="project" value="UniProtKB-UniPathway"/>
</dbReference>
<keyword evidence="15" id="KW-0809">Transit peptide</keyword>
<feature type="domain" description="FAD-dependent oxidoreductase 2 FAD-binding" evidence="16">
    <location>
        <begin position="45"/>
        <end position="439"/>
    </location>
</feature>
<comment type="subcellular location">
    <subcellularLocation>
        <location evidence="1">Membrane</location>
        <topology evidence="1">Peripheral membrane protein</topology>
    </subcellularLocation>
    <subcellularLocation>
        <location evidence="15">Mitochondrion inner membrane</location>
        <topology evidence="15">Peripheral membrane protein</topology>
        <orientation evidence="15">Matrix side</orientation>
    </subcellularLocation>
</comment>
<evidence type="ECO:0000256" key="13">
    <source>
        <dbReference type="PIRSR" id="PIRSR611281-3"/>
    </source>
</evidence>
<keyword evidence="5 13" id="KW-0285">Flavoprotein</keyword>
<dbReference type="SUPFAM" id="SSF51905">
    <property type="entry name" value="FAD/NAD(P)-binding domain"/>
    <property type="match status" value="1"/>
</dbReference>
<dbReference type="GO" id="GO:0050660">
    <property type="term" value="F:flavin adenine dinucleotide binding"/>
    <property type="evidence" value="ECO:0000318"/>
    <property type="project" value="GO_Central"/>
</dbReference>
<dbReference type="GO" id="GO:0009055">
    <property type="term" value="F:electron transfer activity"/>
    <property type="evidence" value="ECO:0000318"/>
    <property type="project" value="GO_Central"/>
</dbReference>
<dbReference type="InterPro" id="IPR011281">
    <property type="entry name" value="Succ_DH_flav_su_fwd"/>
</dbReference>
<dbReference type="InterPro" id="IPR027477">
    <property type="entry name" value="Succ_DH/fumarate_Rdtase_cat_sf"/>
</dbReference>
<dbReference type="FunFam" id="3.50.50.60:FF:000026">
    <property type="entry name" value="Succinate dehydrogenase flavoprotein subunit"/>
    <property type="match status" value="1"/>
</dbReference>
<dbReference type="GO" id="GO:0050829">
    <property type="term" value="P:defense response to Gram-negative bacterium"/>
    <property type="evidence" value="ECO:0007669"/>
    <property type="project" value="EnsemblProtists"/>
</dbReference>
<dbReference type="InterPro" id="IPR003952">
    <property type="entry name" value="FRD_SDH_FAD_BS"/>
</dbReference>
<evidence type="ECO:0000259" key="16">
    <source>
        <dbReference type="Pfam" id="PF00890"/>
    </source>
</evidence>
<feature type="binding site" evidence="12">
    <location>
        <position position="389"/>
    </location>
    <ligand>
        <name>substrate</name>
    </ligand>
</feature>
<dbReference type="InterPro" id="IPR037099">
    <property type="entry name" value="Fum_R/Succ_DH_flav-like_C_sf"/>
</dbReference>
<dbReference type="GO" id="GO:0045273">
    <property type="term" value="C:respiratory chain complex II (succinate dehydrogenase)"/>
    <property type="evidence" value="ECO:0000318"/>
    <property type="project" value="GO_Central"/>
</dbReference>
<comment type="pathway">
    <text evidence="15">Carbohydrate metabolism; tricarboxylic acid cycle; fumarate from succinate (eukaryal route): step 1/1.</text>
</comment>
<dbReference type="FunFam" id="3.90.700.10:FF:000001">
    <property type="entry name" value="Mitochondrial succinate dehydrogenase flavoprotein subunit"/>
    <property type="match status" value="1"/>
</dbReference>
<evidence type="ECO:0000313" key="18">
    <source>
        <dbReference type="EMBL" id="EGC34166.1"/>
    </source>
</evidence>
<keyword evidence="4 15" id="KW-0816">Tricarboxylic acid cycle</keyword>
<protein>
    <recommendedName>
        <fullName evidence="15">Succinate dehydrogenase [ubiquinone] flavoprotein subunit, mitochondrial</fullName>
        <ecNumber evidence="15">1.3.5.1</ecNumber>
    </recommendedName>
</protein>
<dbReference type="GeneID" id="10502197"/>
<keyword evidence="3 15" id="KW-0813">Transport</keyword>
<feature type="binding site" evidence="13">
    <location>
        <begin position="50"/>
        <end position="55"/>
    </location>
    <ligand>
        <name>FAD</name>
        <dbReference type="ChEBI" id="CHEBI:57692"/>
    </ligand>
</feature>
<dbReference type="Pfam" id="PF02910">
    <property type="entry name" value="Succ_DH_flav_C"/>
    <property type="match status" value="1"/>
</dbReference>
<dbReference type="InterPro" id="IPR036188">
    <property type="entry name" value="FAD/NAD-bd_sf"/>
</dbReference>
<evidence type="ECO:0000256" key="2">
    <source>
        <dbReference type="ARBA" id="ARBA00008040"/>
    </source>
</evidence>
<dbReference type="NCBIfam" id="TIGR01816">
    <property type="entry name" value="sdhA_forward"/>
    <property type="match status" value="1"/>
</dbReference>
<dbReference type="InterPro" id="IPR015939">
    <property type="entry name" value="Fum_Rdtase/Succ_DH_flav-like_C"/>
</dbReference>
<dbReference type="EMBL" id="GL871109">
    <property type="protein sequence ID" value="EGC34166.1"/>
    <property type="molecule type" value="Genomic_DNA"/>
</dbReference>
<evidence type="ECO:0000256" key="12">
    <source>
        <dbReference type="PIRSR" id="PIRSR611281-2"/>
    </source>
</evidence>
<dbReference type="GO" id="GO:0046956">
    <property type="term" value="P:positive phototaxis"/>
    <property type="evidence" value="ECO:0007669"/>
    <property type="project" value="EnsemblProtists"/>
</dbReference>
<comment type="catalytic activity">
    <reaction evidence="10 15">
        <text>a quinone + succinate = fumarate + a quinol</text>
        <dbReference type="Rhea" id="RHEA:40523"/>
        <dbReference type="ChEBI" id="CHEBI:24646"/>
        <dbReference type="ChEBI" id="CHEBI:29806"/>
        <dbReference type="ChEBI" id="CHEBI:30031"/>
        <dbReference type="ChEBI" id="CHEBI:132124"/>
        <dbReference type="EC" id="1.3.5.1"/>
    </reaction>
</comment>
<evidence type="ECO:0000256" key="8">
    <source>
        <dbReference type="ARBA" id="ARBA00023002"/>
    </source>
</evidence>
<dbReference type="OMA" id="PTGIWRM"/>
<accession>F0ZPH1</accession>
<dbReference type="NCBIfam" id="TIGR01812">
    <property type="entry name" value="sdhA_frdA_Gneg"/>
    <property type="match status" value="1"/>
</dbReference>
<dbReference type="VEuPathDB" id="AmoebaDB:DICPUDRAFT_48520"/>
<feature type="domain" description="Fumarate reductase/succinate dehydrogenase flavoprotein-like C-terminal" evidence="17">
    <location>
        <begin position="494"/>
        <end position="630"/>
    </location>
</feature>
<dbReference type="InterPro" id="IPR014006">
    <property type="entry name" value="Succ_Dhase_FrdA_Gneg"/>
</dbReference>
<dbReference type="PANTHER" id="PTHR11632">
    <property type="entry name" value="SUCCINATE DEHYDROGENASE 2 FLAVOPROTEIN SUBUNIT"/>
    <property type="match status" value="1"/>
</dbReference>
<keyword evidence="8 15" id="KW-0560">Oxidoreductase</keyword>
<feature type="binding site" evidence="13">
    <location>
        <position position="422"/>
    </location>
    <ligand>
        <name>FAD</name>
        <dbReference type="ChEBI" id="CHEBI:57692"/>
    </ligand>
</feature>
<keyword evidence="19" id="KW-1185">Reference proteome</keyword>
<evidence type="ECO:0000313" key="19">
    <source>
        <dbReference type="Proteomes" id="UP000001064"/>
    </source>
</evidence>
<dbReference type="FunCoup" id="F0ZPH1">
    <property type="interactions" value="467"/>
</dbReference>
<evidence type="ECO:0000256" key="10">
    <source>
        <dbReference type="ARBA" id="ARBA00049220"/>
    </source>
</evidence>
<dbReference type="KEGG" id="dpp:DICPUDRAFT_48520"/>
<keyword evidence="6 13" id="KW-0274">FAD</keyword>
<evidence type="ECO:0000259" key="17">
    <source>
        <dbReference type="Pfam" id="PF02910"/>
    </source>
</evidence>
<dbReference type="FunFam" id="1.20.58.100:FF:000001">
    <property type="entry name" value="Succinate dehydrogenase flavoprotein subunit (SdhA)"/>
    <property type="match status" value="1"/>
</dbReference>
<dbReference type="InterPro" id="IPR030664">
    <property type="entry name" value="SdhA/FrdA/AprA"/>
</dbReference>
<keyword evidence="7 15" id="KW-0249">Electron transport</keyword>
<feature type="binding site" evidence="12">
    <location>
        <position position="290"/>
    </location>
    <ligand>
        <name>substrate</name>
    </ligand>
</feature>
<keyword evidence="9 15" id="KW-0472">Membrane</keyword>
<dbReference type="GO" id="GO:0008177">
    <property type="term" value="F:succinate dehydrogenase (quinone) activity"/>
    <property type="evidence" value="ECO:0000318"/>
    <property type="project" value="GO_Central"/>
</dbReference>
<dbReference type="InParanoid" id="F0ZPH1"/>
<dbReference type="Proteomes" id="UP000001064">
    <property type="component" value="Unassembled WGS sequence"/>
</dbReference>
<gene>
    <name evidence="18" type="ORF">DICPUDRAFT_48520</name>
</gene>
<evidence type="ECO:0000256" key="5">
    <source>
        <dbReference type="ARBA" id="ARBA00022630"/>
    </source>
</evidence>
<feature type="binding site" evidence="12">
    <location>
        <position position="278"/>
    </location>
    <ligand>
        <name>substrate</name>
    </ligand>
</feature>
<dbReference type="Pfam" id="PF00890">
    <property type="entry name" value="FAD_binding_2"/>
    <property type="match status" value="1"/>
</dbReference>
<dbReference type="STRING" id="5786.F0ZPH1"/>
<dbReference type="Gene3D" id="3.90.700.10">
    <property type="entry name" value="Succinate dehydrogenase/fumarate reductase flavoprotein, catalytic domain"/>
    <property type="match status" value="1"/>
</dbReference>
<comment type="cofactor">
    <cofactor evidence="13">
        <name>FAD</name>
        <dbReference type="ChEBI" id="CHEBI:57692"/>
    </cofactor>
    <text evidence="13">Flavinylated by SdhE, about 5% flavinylation occurs in the absence of SdhE.</text>
</comment>
<dbReference type="PROSITE" id="PS00504">
    <property type="entry name" value="FRD_SDH_FAD_BINDING"/>
    <property type="match status" value="1"/>
</dbReference>
<evidence type="ECO:0000256" key="14">
    <source>
        <dbReference type="PIRSR" id="PIRSR611281-4"/>
    </source>
</evidence>
<dbReference type="UniPathway" id="UPA00223">
    <property type="reaction ID" value="UER01006"/>
</dbReference>